<dbReference type="EMBL" id="CP006916">
    <property type="protein sequence ID" value="AHB99422.1"/>
    <property type="molecule type" value="Genomic_DNA"/>
</dbReference>
<dbReference type="InterPro" id="IPR027593">
    <property type="entry name" value="Aro_clust"/>
</dbReference>
<name>A0A0F6CK00_MYCGL</name>
<dbReference type="HOGENOM" id="CLU_823420_0_0_14"/>
<gene>
    <name evidence="1" type="ORF">GCW_00555</name>
</gene>
<dbReference type="Proteomes" id="UP000018735">
    <property type="component" value="Chromosome"/>
</dbReference>
<accession>A0A0F6CK00</accession>
<dbReference type="NCBIfam" id="TIGR04313">
    <property type="entry name" value="aro_clust_Mycop"/>
    <property type="match status" value="1"/>
</dbReference>
<dbReference type="eggNOG" id="ENOG5032G5D">
    <property type="taxonomic scope" value="Bacteria"/>
</dbReference>
<dbReference type="AlphaFoldDB" id="A0A0F6CK00"/>
<evidence type="ECO:0000313" key="1">
    <source>
        <dbReference type="EMBL" id="AHB99422.1"/>
    </source>
</evidence>
<dbReference type="RefSeq" id="WP_011883774.1">
    <property type="nucleotide sequence ID" value="NC_023030.2"/>
</dbReference>
<dbReference type="KEGG" id="mgz:GCW_00555"/>
<organism evidence="1 2">
    <name type="scientific">Mycoplasmoides gallisepticum S6</name>
    <dbReference type="NCBI Taxonomy" id="1006581"/>
    <lineage>
        <taxon>Bacteria</taxon>
        <taxon>Bacillati</taxon>
        <taxon>Mycoplasmatota</taxon>
        <taxon>Mycoplasmoidales</taxon>
        <taxon>Mycoplasmoidaceae</taxon>
        <taxon>Mycoplasmoides</taxon>
    </lineage>
</organism>
<sequence length="337" mass="39473">MKKSSINKIFVFIASFSIFPSILLSSCVNERKPKDQSEVTIKLKQKQPLTTNEMFVENYLNQIQPDKKLADLYKRTQLTISNAFYDELKAALITASPSNINVLSKSASENSLQVTNSINTIKNTLTKNWFWYLWNINQNTYVLNYFNDDYTDIKGNEETPDNPKNTKSLFDYVQDKYKSYFYNLKNLTFEGIKTFELPNQKHDVYTAKTANYLKLGTDAFIVFFRYTQDNKEEILFSPDVFVKNVENLDLNTLIDAFNTNYILAYENIIKQMINYYTVLGEENPEDLAYKEHADNVLFSLYTRNNYASVFNRALDLVNNDQLKLLRYRWGDINEIKN</sequence>
<proteinExistence type="predicted"/>
<evidence type="ECO:0000313" key="2">
    <source>
        <dbReference type="Proteomes" id="UP000018735"/>
    </source>
</evidence>
<dbReference type="PROSITE" id="PS51257">
    <property type="entry name" value="PROKAR_LIPOPROTEIN"/>
    <property type="match status" value="1"/>
</dbReference>
<reference evidence="1 2" key="1">
    <citation type="journal article" date="2011" name="PLoS ONE">
        <title>Core proteome of the minimal cell: comparative proteomics of three mollicute species.</title>
        <authorList>
            <person name="Fisunov G.Y."/>
            <person name="Alexeev D.G."/>
            <person name="Bazaleev N.A."/>
            <person name="Ladygina V.G."/>
            <person name="Galyamina M.A."/>
            <person name="Kondratov I.G."/>
            <person name="Zhukova N.A."/>
            <person name="Serebryakova M.V."/>
            <person name="Demina I.A."/>
            <person name="Govorun V.M."/>
        </authorList>
    </citation>
    <scope>NUCLEOTIDE SEQUENCE [LARGE SCALE GENOMIC DNA]</scope>
    <source>
        <strain evidence="1 2">S6</strain>
    </source>
</reference>
<protein>
    <submittedName>
        <fullName evidence="1">Aromatic cluster surface protein</fullName>
    </submittedName>
</protein>